<dbReference type="OrthoDB" id="9794556at2"/>
<dbReference type="RefSeq" id="WP_088560834.1">
    <property type="nucleotide sequence ID" value="NZ_FYEH01000004.1"/>
</dbReference>
<protein>
    <recommendedName>
        <fullName evidence="1">DUF58 domain-containing protein</fullName>
    </recommendedName>
</protein>
<keyword evidence="3" id="KW-1185">Reference proteome</keyword>
<proteinExistence type="predicted"/>
<evidence type="ECO:0000313" key="2">
    <source>
        <dbReference type="EMBL" id="SNB65424.1"/>
    </source>
</evidence>
<dbReference type="PANTHER" id="PTHR33608">
    <property type="entry name" value="BLL2464 PROTEIN"/>
    <property type="match status" value="1"/>
</dbReference>
<dbReference type="Pfam" id="PF01882">
    <property type="entry name" value="DUF58"/>
    <property type="match status" value="1"/>
</dbReference>
<organism evidence="2 3">
    <name type="scientific">Arboricoccus pini</name>
    <dbReference type="NCBI Taxonomy" id="1963835"/>
    <lineage>
        <taxon>Bacteria</taxon>
        <taxon>Pseudomonadati</taxon>
        <taxon>Pseudomonadota</taxon>
        <taxon>Alphaproteobacteria</taxon>
        <taxon>Geminicoccales</taxon>
        <taxon>Geminicoccaceae</taxon>
        <taxon>Arboricoccus</taxon>
    </lineage>
</organism>
<sequence length="301" mass="33620">MTTSGAPFGPELERLRARAEHLSNRLPALLVEAERVAATVAQGVHGRRRTGTGEAFWQFRAYQAGDEPKSIDWRQSAKGAHIFVRQQEWEAAESVWLWVDSSPSMHFRSTDVWPRKHERALILILALATLLVRGGERIVALGSGGRPRSGRLGLVHFAQSLLEAFSRNDVRLPPPDRLPRFARIVLISDFLEPLHEIRDSLAAFTANGATGAVLQVTDPAEEELPYAGRVLFQGLEREGTALVRNVDRTRSSYQKAFFAQRQGLQELASRQGWRFAAHRTDRSAESGLLALYQMLAPKAVR</sequence>
<feature type="domain" description="DUF58" evidence="1">
    <location>
        <begin position="59"/>
        <end position="262"/>
    </location>
</feature>
<dbReference type="PANTHER" id="PTHR33608:SF6">
    <property type="entry name" value="BLL2464 PROTEIN"/>
    <property type="match status" value="1"/>
</dbReference>
<reference evidence="2 3" key="1">
    <citation type="submission" date="2017-06" db="EMBL/GenBank/DDBJ databases">
        <authorList>
            <person name="Kim H.J."/>
            <person name="Triplett B.A."/>
        </authorList>
    </citation>
    <scope>NUCLEOTIDE SEQUENCE [LARGE SCALE GENOMIC DNA]</scope>
    <source>
        <strain evidence="2 3">B29T1</strain>
    </source>
</reference>
<accession>A0A212R0D2</accession>
<dbReference type="Proteomes" id="UP000197065">
    <property type="component" value="Unassembled WGS sequence"/>
</dbReference>
<evidence type="ECO:0000313" key="3">
    <source>
        <dbReference type="Proteomes" id="UP000197065"/>
    </source>
</evidence>
<dbReference type="AlphaFoldDB" id="A0A212R0D2"/>
<gene>
    <name evidence="2" type="ORF">SAMN07250955_104262</name>
</gene>
<evidence type="ECO:0000259" key="1">
    <source>
        <dbReference type="Pfam" id="PF01882"/>
    </source>
</evidence>
<name>A0A212R0D2_9PROT</name>
<dbReference type="InterPro" id="IPR002881">
    <property type="entry name" value="DUF58"/>
</dbReference>
<dbReference type="EMBL" id="FYEH01000004">
    <property type="protein sequence ID" value="SNB65424.1"/>
    <property type="molecule type" value="Genomic_DNA"/>
</dbReference>